<dbReference type="PANTHER" id="PTHR43553">
    <property type="entry name" value="HEAVY METAL TRANSPORTER"/>
    <property type="match status" value="1"/>
</dbReference>
<dbReference type="EMBL" id="LSRC01000012">
    <property type="protein sequence ID" value="KXI18495.1"/>
    <property type="molecule type" value="Genomic_DNA"/>
</dbReference>
<comment type="similarity">
    <text evidence="3">Belongs to the ABC transporter superfamily.</text>
</comment>
<dbReference type="SUPFAM" id="SSF52540">
    <property type="entry name" value="P-loop containing nucleoside triphosphate hydrolases"/>
    <property type="match status" value="2"/>
</dbReference>
<dbReference type="InterPro" id="IPR003593">
    <property type="entry name" value="AAA+_ATPase"/>
</dbReference>
<dbReference type="PROSITE" id="PS00211">
    <property type="entry name" value="ABC_TRANSPORTER_1"/>
    <property type="match status" value="2"/>
</dbReference>
<evidence type="ECO:0000256" key="10">
    <source>
        <dbReference type="ARBA" id="ARBA00022989"/>
    </source>
</evidence>
<keyword evidence="6 12" id="KW-0812">Transmembrane</keyword>
<dbReference type="Pfam" id="PF02361">
    <property type="entry name" value="CbiQ"/>
    <property type="match status" value="1"/>
</dbReference>
<evidence type="ECO:0000256" key="12">
    <source>
        <dbReference type="SAM" id="Phobius"/>
    </source>
</evidence>
<dbReference type="GO" id="GO:0043190">
    <property type="term" value="C:ATP-binding cassette (ABC) transporter complex"/>
    <property type="evidence" value="ECO:0007669"/>
    <property type="project" value="TreeGrafter"/>
</dbReference>
<dbReference type="NCBIfam" id="NF010167">
    <property type="entry name" value="PRK13648.1"/>
    <property type="match status" value="2"/>
</dbReference>
<dbReference type="CDD" id="cd16914">
    <property type="entry name" value="EcfT"/>
    <property type="match status" value="1"/>
</dbReference>
<keyword evidence="5" id="KW-1003">Cell membrane</keyword>
<evidence type="ECO:0000256" key="4">
    <source>
        <dbReference type="ARBA" id="ARBA00022448"/>
    </source>
</evidence>
<evidence type="ECO:0000256" key="2">
    <source>
        <dbReference type="ARBA" id="ARBA00004202"/>
    </source>
</evidence>
<keyword evidence="4" id="KW-0813">Transport</keyword>
<dbReference type="GO" id="GO:0016887">
    <property type="term" value="F:ATP hydrolysis activity"/>
    <property type="evidence" value="ECO:0007669"/>
    <property type="project" value="InterPro"/>
</dbReference>
<evidence type="ECO:0000256" key="5">
    <source>
        <dbReference type="ARBA" id="ARBA00022475"/>
    </source>
</evidence>
<evidence type="ECO:0000256" key="3">
    <source>
        <dbReference type="ARBA" id="ARBA00005417"/>
    </source>
</evidence>
<keyword evidence="9" id="KW-1278">Translocase</keyword>
<comment type="subcellular location">
    <subcellularLocation>
        <location evidence="2">Cell membrane</location>
        <topology evidence="2">Peripheral membrane protein</topology>
    </subcellularLocation>
    <subcellularLocation>
        <location evidence="1">Membrane</location>
        <topology evidence="1">Multi-pass membrane protein</topology>
    </subcellularLocation>
</comment>
<feature type="transmembrane region" description="Helical" evidence="12">
    <location>
        <begin position="585"/>
        <end position="606"/>
    </location>
</feature>
<feature type="domain" description="ABC transporter" evidence="13">
    <location>
        <begin position="14"/>
        <end position="253"/>
    </location>
</feature>
<dbReference type="InterPro" id="IPR050095">
    <property type="entry name" value="ECF_ABC_transporter_ATP-bd"/>
</dbReference>
<evidence type="ECO:0000256" key="1">
    <source>
        <dbReference type="ARBA" id="ARBA00004141"/>
    </source>
</evidence>
<dbReference type="PATRIC" id="fig|2702.101.peg.260"/>
<evidence type="ECO:0000256" key="7">
    <source>
        <dbReference type="ARBA" id="ARBA00022741"/>
    </source>
</evidence>
<dbReference type="Proteomes" id="UP000070505">
    <property type="component" value="Unassembled WGS sequence"/>
</dbReference>
<keyword evidence="10 12" id="KW-1133">Transmembrane helix</keyword>
<dbReference type="PANTHER" id="PTHR43553:SF27">
    <property type="entry name" value="ENERGY-COUPLING FACTOR TRANSPORTER ATP-BINDING PROTEIN ECFA2"/>
    <property type="match status" value="1"/>
</dbReference>
<dbReference type="CDD" id="cd03225">
    <property type="entry name" value="ABC_cobalt_CbiO_domain1"/>
    <property type="match status" value="2"/>
</dbReference>
<evidence type="ECO:0000256" key="8">
    <source>
        <dbReference type="ARBA" id="ARBA00022840"/>
    </source>
</evidence>
<dbReference type="GO" id="GO:0042626">
    <property type="term" value="F:ATPase-coupled transmembrane transporter activity"/>
    <property type="evidence" value="ECO:0007669"/>
    <property type="project" value="TreeGrafter"/>
</dbReference>
<dbReference type="Gene3D" id="3.40.50.300">
    <property type="entry name" value="P-loop containing nucleotide triphosphate hydrolases"/>
    <property type="match status" value="2"/>
</dbReference>
<dbReference type="PROSITE" id="PS50893">
    <property type="entry name" value="ABC_TRANSPORTER_2"/>
    <property type="match status" value="2"/>
</dbReference>
<dbReference type="InterPro" id="IPR027417">
    <property type="entry name" value="P-loop_NTPase"/>
</dbReference>
<evidence type="ECO:0000313" key="15">
    <source>
        <dbReference type="Proteomes" id="UP000070505"/>
    </source>
</evidence>
<accession>A0A135ZA67</accession>
<dbReference type="GO" id="GO:0005524">
    <property type="term" value="F:ATP binding"/>
    <property type="evidence" value="ECO:0007669"/>
    <property type="project" value="UniProtKB-KW"/>
</dbReference>
<evidence type="ECO:0000256" key="11">
    <source>
        <dbReference type="ARBA" id="ARBA00023136"/>
    </source>
</evidence>
<dbReference type="Pfam" id="PF00005">
    <property type="entry name" value="ABC_tran"/>
    <property type="match status" value="2"/>
</dbReference>
<protein>
    <submittedName>
        <fullName evidence="14">Cobalt ABC transporter, ATP-binding protein</fullName>
    </submittedName>
</protein>
<evidence type="ECO:0000256" key="6">
    <source>
        <dbReference type="ARBA" id="ARBA00022692"/>
    </source>
</evidence>
<keyword evidence="11 12" id="KW-0472">Membrane</keyword>
<dbReference type="SMART" id="SM00382">
    <property type="entry name" value="AAA"/>
    <property type="match status" value="2"/>
</dbReference>
<dbReference type="AlphaFoldDB" id="A0A135ZA67"/>
<reference evidence="14 15" key="1">
    <citation type="submission" date="2016-02" db="EMBL/GenBank/DDBJ databases">
        <authorList>
            <person name="Wen L."/>
            <person name="He K."/>
            <person name="Yang H."/>
        </authorList>
    </citation>
    <scope>NUCLEOTIDE SEQUENCE [LARGE SCALE GENOMIC DNA]</scope>
    <source>
        <strain evidence="14 15">CMW7778B</strain>
    </source>
</reference>
<keyword evidence="8 14" id="KW-0067">ATP-binding</keyword>
<dbReference type="InterPro" id="IPR003339">
    <property type="entry name" value="ABC/ECF_trnsptr_transmembrane"/>
</dbReference>
<keyword evidence="7" id="KW-0547">Nucleotide-binding</keyword>
<proteinExistence type="inferred from homology"/>
<gene>
    <name evidence="14" type="ORF">HMPREF3230_00266</name>
</gene>
<comment type="caution">
    <text evidence="14">The sequence shown here is derived from an EMBL/GenBank/DDBJ whole genome shotgun (WGS) entry which is preliminary data.</text>
</comment>
<evidence type="ECO:0000259" key="13">
    <source>
        <dbReference type="PROSITE" id="PS50893"/>
    </source>
</evidence>
<feature type="transmembrane region" description="Helical" evidence="12">
    <location>
        <begin position="561"/>
        <end position="578"/>
    </location>
</feature>
<evidence type="ECO:0000313" key="14">
    <source>
        <dbReference type="EMBL" id="KXI18495.1"/>
    </source>
</evidence>
<feature type="domain" description="ABC transporter" evidence="13">
    <location>
        <begin position="287"/>
        <end position="523"/>
    </location>
</feature>
<dbReference type="RefSeq" id="WP_155642866.1">
    <property type="nucleotide sequence ID" value="NZ_KQ961853.1"/>
</dbReference>
<sequence>MNKENNIKQESFAAILKDVYFSYDSGKTWILNGINLKIKYGERVVIVGLNGSGKSTLSKILSGLIAPDSGLVQLCGNKVFDLDHADSNAYKIARKSIGTLFQNPEDQIITTISEDDIAFGLENLCVKQSNMNEMILNALESVRMENHRYDDPSDMSGGQQQKIALASTIVTKPKLLIFDEPTSMLDYKSLQYVNSLFDDLQKRGFTIVHITHKFDECVYADRILLVNKGQIRDISSNELKEYYKNAIDTEYAKKCENQPDNEKETDTEKNQDLLQNQTNDETFAIEVSNLNVSYSKRAKHVINNYSLKVKHGEIVAITGENGSGKSTLAKTICGLLKYDSGTVLIQGIPLNAKENKTNTKKLRQTIGYVMQCPEQQLFAQTVFEDVSYGPKNFGLEGEKLNNKVNETLKMLHIEHLAQFSPFELSGGQQRLVAIAGVLAYNPKILVLDEPSAGLDFESAMRLRKILEDLHKKGITIVLITHDMNEAKALKARIITIKTEKDDESKKSTIKENRHFTDNIHSSSTSTSNSSSTSPFLSSFDPRVTLISCFILIFSAFRVTNYSQLGILSIATLILTIFARIQFSKLISFLHVLISIFIFSSILNIFIVKTGRILFYLFSIPITLDGVNFTILFSTRLSLAMLIGLTVILTFTPTRLTQACASIISPLKVFKLPTQEIAFIMTLALRFLPTLSKEAKAISIAQTARGGSIKNGSLKKRLQAMTSLIIPGFAGVIRHAYNLGLALDSRCYIPQEARTHFHVLKIRFRDIALAIFSIIITILIAKTTNIL</sequence>
<name>A0A135ZA67_GARVA</name>
<organism evidence="14 15">
    <name type="scientific">Gardnerella vaginalis</name>
    <dbReference type="NCBI Taxonomy" id="2702"/>
    <lineage>
        <taxon>Bacteria</taxon>
        <taxon>Bacillati</taxon>
        <taxon>Actinomycetota</taxon>
        <taxon>Actinomycetes</taxon>
        <taxon>Bifidobacteriales</taxon>
        <taxon>Bifidobacteriaceae</taxon>
        <taxon>Gardnerella</taxon>
    </lineage>
</organism>
<dbReference type="InterPro" id="IPR003439">
    <property type="entry name" value="ABC_transporter-like_ATP-bd"/>
</dbReference>
<dbReference type="FunFam" id="3.40.50.300:FF:000224">
    <property type="entry name" value="Energy-coupling factor transporter ATP-binding protein EcfA"/>
    <property type="match status" value="1"/>
</dbReference>
<dbReference type="InterPro" id="IPR017871">
    <property type="entry name" value="ABC_transporter-like_CS"/>
</dbReference>
<feature type="transmembrane region" description="Helical" evidence="12">
    <location>
        <begin position="763"/>
        <end position="780"/>
    </location>
</feature>
<dbReference type="InterPro" id="IPR015856">
    <property type="entry name" value="ABC_transpr_CbiO/EcfA_su"/>
</dbReference>
<evidence type="ECO:0000256" key="9">
    <source>
        <dbReference type="ARBA" id="ARBA00022967"/>
    </source>
</evidence>